<evidence type="ECO:0000256" key="5">
    <source>
        <dbReference type="ARBA" id="ARBA00022448"/>
    </source>
</evidence>
<dbReference type="InterPro" id="IPR028662">
    <property type="entry name" value="SNX8/Mvp1"/>
</dbReference>
<evidence type="ECO:0000313" key="11">
    <source>
        <dbReference type="Proteomes" id="UP000054144"/>
    </source>
</evidence>
<dbReference type="AlphaFoldDB" id="A0A0D7AI09"/>
<comment type="similarity">
    <text evidence="3">Belongs to the sorting nexin family.</text>
</comment>
<dbReference type="SUPFAM" id="SSF64268">
    <property type="entry name" value="PX domain"/>
    <property type="match status" value="1"/>
</dbReference>
<evidence type="ECO:0000256" key="8">
    <source>
        <dbReference type="ARBA" id="ARBA00023136"/>
    </source>
</evidence>
<dbReference type="Proteomes" id="UP000054144">
    <property type="component" value="Unassembled WGS sequence"/>
</dbReference>
<evidence type="ECO:0000256" key="6">
    <source>
        <dbReference type="ARBA" id="ARBA00022490"/>
    </source>
</evidence>
<dbReference type="GO" id="GO:0016020">
    <property type="term" value="C:membrane"/>
    <property type="evidence" value="ECO:0007669"/>
    <property type="project" value="UniProtKB-SubCell"/>
</dbReference>
<evidence type="ECO:0000256" key="7">
    <source>
        <dbReference type="ARBA" id="ARBA00022927"/>
    </source>
</evidence>
<dbReference type="SMART" id="SM00027">
    <property type="entry name" value="EH"/>
    <property type="match status" value="1"/>
</dbReference>
<dbReference type="GO" id="GO:0032266">
    <property type="term" value="F:phosphatidylinositol-3-phosphate binding"/>
    <property type="evidence" value="ECO:0007669"/>
    <property type="project" value="TreeGrafter"/>
</dbReference>
<evidence type="ECO:0000256" key="3">
    <source>
        <dbReference type="ARBA" id="ARBA00010883"/>
    </source>
</evidence>
<gene>
    <name evidence="10" type="ORF">FISHEDRAFT_57853</name>
</gene>
<comment type="subcellular location">
    <subcellularLocation>
        <location evidence="2">Cytoplasm</location>
    </subcellularLocation>
    <subcellularLocation>
        <location evidence="1">Membrane</location>
        <topology evidence="1">Peripheral membrane protein</topology>
        <orientation evidence="1">Cytoplasmic side</orientation>
    </subcellularLocation>
</comment>
<keyword evidence="8" id="KW-0472">Membrane</keyword>
<keyword evidence="6" id="KW-0963">Cytoplasm</keyword>
<proteinExistence type="inferred from homology"/>
<organism evidence="10 11">
    <name type="scientific">Fistulina hepatica ATCC 64428</name>
    <dbReference type="NCBI Taxonomy" id="1128425"/>
    <lineage>
        <taxon>Eukaryota</taxon>
        <taxon>Fungi</taxon>
        <taxon>Dikarya</taxon>
        <taxon>Basidiomycota</taxon>
        <taxon>Agaricomycotina</taxon>
        <taxon>Agaricomycetes</taxon>
        <taxon>Agaricomycetidae</taxon>
        <taxon>Agaricales</taxon>
        <taxon>Fistulinaceae</taxon>
        <taxon>Fistulina</taxon>
    </lineage>
</organism>
<keyword evidence="7" id="KW-0653">Protein transport</keyword>
<feature type="domain" description="PX" evidence="9">
    <location>
        <begin position="215"/>
        <end position="321"/>
    </location>
</feature>
<dbReference type="GO" id="GO:0005768">
    <property type="term" value="C:endosome"/>
    <property type="evidence" value="ECO:0007669"/>
    <property type="project" value="TreeGrafter"/>
</dbReference>
<dbReference type="PROSITE" id="PS50195">
    <property type="entry name" value="PX"/>
    <property type="match status" value="1"/>
</dbReference>
<dbReference type="GO" id="GO:0005829">
    <property type="term" value="C:cytosol"/>
    <property type="evidence" value="ECO:0007669"/>
    <property type="project" value="GOC"/>
</dbReference>
<dbReference type="GO" id="GO:0006623">
    <property type="term" value="P:protein targeting to vacuole"/>
    <property type="evidence" value="ECO:0007669"/>
    <property type="project" value="TreeGrafter"/>
</dbReference>
<name>A0A0D7AI09_9AGAR</name>
<dbReference type="PANTHER" id="PTHR47554">
    <property type="entry name" value="SORTING NEXIN MVP1"/>
    <property type="match status" value="1"/>
</dbReference>
<dbReference type="Pfam" id="PF19566">
    <property type="entry name" value="Snx8_BAR_dom"/>
    <property type="match status" value="1"/>
</dbReference>
<dbReference type="Gene3D" id="3.30.1520.10">
    <property type="entry name" value="Phox-like domain"/>
    <property type="match status" value="1"/>
</dbReference>
<dbReference type="CDD" id="cd07597">
    <property type="entry name" value="BAR_SNX8"/>
    <property type="match status" value="1"/>
</dbReference>
<dbReference type="InterPro" id="IPR001683">
    <property type="entry name" value="PX_dom"/>
</dbReference>
<keyword evidence="5" id="KW-0813">Transport</keyword>
<evidence type="ECO:0000313" key="10">
    <source>
        <dbReference type="EMBL" id="KIY49960.1"/>
    </source>
</evidence>
<accession>A0A0D7AI09</accession>
<dbReference type="Pfam" id="PF00787">
    <property type="entry name" value="PX"/>
    <property type="match status" value="1"/>
</dbReference>
<sequence>MFNEPRPALRYQGLGASVVDSNPLASSVYGSESIIDPWSSSPSPTMSPAPPTYGSVISAEATVPPIYNKAYTAVDTEHMGDISVNALSRVLMTSSLPASTIDRIINLISNKPRVSRTEFYVALALVALAQEGKDISIEQVAALSSQDTLPEPSLSLDKLQSSASTLTKRPAAPTYSSWDPWNPATANAFDVPESAPSNGPSAITGPGLPHNWWQKLDSVKIRILGRQGFILNQYTVYEIISERGPSVTRRYSEFVFLWGCLTRRYPFRLFPALPPKRVGPDEAFLEQRRRGLVRALNFVINHPVIKEDGLLAVFLTVSSFEEWRKTASISLEEESTTKRVDHLEEMAIPSDLEDKLLSVREKMSQLIDLWQRICILAERAVKRHEAAAVRIRIPHTPFLFRTHNYLVSAPRGDEQSDLSRISTAMRAVTETNSPCWRGEECELSNGVNAGLAHVAAHVQRYADLADLRSRATMDTFIEGLKMQRDLYVAMRDLFVRHDRFSVDQVDRLKKRVETTSLKLEGVRASDKDGWEKEADRLATLIERDQATIVAQLSRRVFIRACMWSELRVVLHNRENTLMTLLLQRFAKEERAFSEGVLVNWTQLSEAIEAMPVE</sequence>
<evidence type="ECO:0000259" key="9">
    <source>
        <dbReference type="PROSITE" id="PS50195"/>
    </source>
</evidence>
<dbReference type="InterPro" id="IPR045734">
    <property type="entry name" value="Snx8_BAR_dom"/>
</dbReference>
<dbReference type="SMART" id="SM00312">
    <property type="entry name" value="PX"/>
    <property type="match status" value="1"/>
</dbReference>
<dbReference type="SUPFAM" id="SSF47473">
    <property type="entry name" value="EF-hand"/>
    <property type="match status" value="1"/>
</dbReference>
<dbReference type="InterPro" id="IPR000261">
    <property type="entry name" value="EH_dom"/>
</dbReference>
<evidence type="ECO:0000256" key="1">
    <source>
        <dbReference type="ARBA" id="ARBA00004287"/>
    </source>
</evidence>
<dbReference type="InterPro" id="IPR036871">
    <property type="entry name" value="PX_dom_sf"/>
</dbReference>
<dbReference type="OrthoDB" id="10064318at2759"/>
<protein>
    <recommendedName>
        <fullName evidence="4">Sorting nexin MVP1</fullName>
    </recommendedName>
</protein>
<dbReference type="PANTHER" id="PTHR47554:SF1">
    <property type="entry name" value="SORTING NEXIN MVP1"/>
    <property type="match status" value="1"/>
</dbReference>
<reference evidence="10 11" key="1">
    <citation type="journal article" date="2015" name="Fungal Genet. Biol.">
        <title>Evolution of novel wood decay mechanisms in Agaricales revealed by the genome sequences of Fistulina hepatica and Cylindrobasidium torrendii.</title>
        <authorList>
            <person name="Floudas D."/>
            <person name="Held B.W."/>
            <person name="Riley R."/>
            <person name="Nagy L.G."/>
            <person name="Koehler G."/>
            <person name="Ransdell A.S."/>
            <person name="Younus H."/>
            <person name="Chow J."/>
            <person name="Chiniquy J."/>
            <person name="Lipzen A."/>
            <person name="Tritt A."/>
            <person name="Sun H."/>
            <person name="Haridas S."/>
            <person name="LaButti K."/>
            <person name="Ohm R.A."/>
            <person name="Kues U."/>
            <person name="Blanchette R.A."/>
            <person name="Grigoriev I.V."/>
            <person name="Minto R.E."/>
            <person name="Hibbett D.S."/>
        </authorList>
    </citation>
    <scope>NUCLEOTIDE SEQUENCE [LARGE SCALE GENOMIC DNA]</scope>
    <source>
        <strain evidence="10 11">ATCC 64428</strain>
    </source>
</reference>
<dbReference type="EMBL" id="KN881696">
    <property type="protein sequence ID" value="KIY49960.1"/>
    <property type="molecule type" value="Genomic_DNA"/>
</dbReference>
<dbReference type="GO" id="GO:0042147">
    <property type="term" value="P:retrograde transport, endosome to Golgi"/>
    <property type="evidence" value="ECO:0007669"/>
    <property type="project" value="InterPro"/>
</dbReference>
<dbReference type="Gene3D" id="1.10.238.10">
    <property type="entry name" value="EF-hand"/>
    <property type="match status" value="1"/>
</dbReference>
<keyword evidence="11" id="KW-1185">Reference proteome</keyword>
<dbReference type="InterPro" id="IPR011992">
    <property type="entry name" value="EF-hand-dom_pair"/>
</dbReference>
<evidence type="ECO:0000256" key="2">
    <source>
        <dbReference type="ARBA" id="ARBA00004496"/>
    </source>
</evidence>
<evidence type="ECO:0000256" key="4">
    <source>
        <dbReference type="ARBA" id="ARBA00014268"/>
    </source>
</evidence>